<feature type="repeat" description="ANK" evidence="1">
    <location>
        <begin position="117"/>
        <end position="149"/>
    </location>
</feature>
<dbReference type="Pfam" id="PF12796">
    <property type="entry name" value="Ank_2"/>
    <property type="match status" value="1"/>
</dbReference>
<dbReference type="Proteomes" id="UP001610335">
    <property type="component" value="Unassembled WGS sequence"/>
</dbReference>
<sequence>MTAHRHITTIQVVAYEKWTILALTTKDSHIETLQVLLAEQRPGRACKPAWLRSALHDGAFVSHNCEAVELLVEHGAPLDLVDGFNVHPSALSGAVKHCFQYIMPFLLKVGARPGETETPTPLERAIRTDQLDVVKILLEAGYRLADDNGLCTIAEQGNKALVQVFIDLGLDVQMCW</sequence>
<evidence type="ECO:0000313" key="2">
    <source>
        <dbReference type="EMBL" id="KAL2817501.1"/>
    </source>
</evidence>
<accession>A0ABR4HPT2</accession>
<organism evidence="2 3">
    <name type="scientific">Aspergillus cavernicola</name>
    <dbReference type="NCBI Taxonomy" id="176166"/>
    <lineage>
        <taxon>Eukaryota</taxon>
        <taxon>Fungi</taxon>
        <taxon>Dikarya</taxon>
        <taxon>Ascomycota</taxon>
        <taxon>Pezizomycotina</taxon>
        <taxon>Eurotiomycetes</taxon>
        <taxon>Eurotiomycetidae</taxon>
        <taxon>Eurotiales</taxon>
        <taxon>Aspergillaceae</taxon>
        <taxon>Aspergillus</taxon>
        <taxon>Aspergillus subgen. Nidulantes</taxon>
    </lineage>
</organism>
<keyword evidence="3" id="KW-1185">Reference proteome</keyword>
<evidence type="ECO:0000256" key="1">
    <source>
        <dbReference type="PROSITE-ProRule" id="PRU00023"/>
    </source>
</evidence>
<evidence type="ECO:0008006" key="4">
    <source>
        <dbReference type="Google" id="ProtNLM"/>
    </source>
</evidence>
<comment type="caution">
    <text evidence="2">The sequence shown here is derived from an EMBL/GenBank/DDBJ whole genome shotgun (WGS) entry which is preliminary data.</text>
</comment>
<dbReference type="InterPro" id="IPR002110">
    <property type="entry name" value="Ankyrin_rpt"/>
</dbReference>
<gene>
    <name evidence="2" type="ORF">BDW59DRAFT_152561</name>
</gene>
<dbReference type="SUPFAM" id="SSF48403">
    <property type="entry name" value="Ankyrin repeat"/>
    <property type="match status" value="1"/>
</dbReference>
<dbReference type="PROSITE" id="PS50088">
    <property type="entry name" value="ANK_REPEAT"/>
    <property type="match status" value="1"/>
</dbReference>
<name>A0ABR4HPT2_9EURO</name>
<dbReference type="InterPro" id="IPR036770">
    <property type="entry name" value="Ankyrin_rpt-contain_sf"/>
</dbReference>
<proteinExistence type="predicted"/>
<dbReference type="EMBL" id="JBFXLS010000091">
    <property type="protein sequence ID" value="KAL2817501.1"/>
    <property type="molecule type" value="Genomic_DNA"/>
</dbReference>
<keyword evidence="1" id="KW-0040">ANK repeat</keyword>
<reference evidence="2 3" key="1">
    <citation type="submission" date="2024-07" db="EMBL/GenBank/DDBJ databases">
        <title>Section-level genome sequencing and comparative genomics of Aspergillus sections Usti and Cavernicolus.</title>
        <authorList>
            <consortium name="Lawrence Berkeley National Laboratory"/>
            <person name="Nybo J.L."/>
            <person name="Vesth T.C."/>
            <person name="Theobald S."/>
            <person name="Frisvad J.C."/>
            <person name="Larsen T.O."/>
            <person name="Kjaerboelling I."/>
            <person name="Rothschild-Mancinelli K."/>
            <person name="Lyhne E.K."/>
            <person name="Kogle M.E."/>
            <person name="Barry K."/>
            <person name="Clum A."/>
            <person name="Na H."/>
            <person name="Ledsgaard L."/>
            <person name="Lin J."/>
            <person name="Lipzen A."/>
            <person name="Kuo A."/>
            <person name="Riley R."/>
            <person name="Mondo S."/>
            <person name="LaButti K."/>
            <person name="Haridas S."/>
            <person name="Pangalinan J."/>
            <person name="Salamov A.A."/>
            <person name="Simmons B.A."/>
            <person name="Magnuson J.K."/>
            <person name="Chen J."/>
            <person name="Drula E."/>
            <person name="Henrissat B."/>
            <person name="Wiebenga A."/>
            <person name="Lubbers R.J."/>
            <person name="Gomes A.C."/>
            <person name="Makela M.R."/>
            <person name="Stajich J."/>
            <person name="Grigoriev I.V."/>
            <person name="Mortensen U.H."/>
            <person name="De vries R.P."/>
            <person name="Baker S.E."/>
            <person name="Andersen M.R."/>
        </authorList>
    </citation>
    <scope>NUCLEOTIDE SEQUENCE [LARGE SCALE GENOMIC DNA]</scope>
    <source>
        <strain evidence="2 3">CBS 600.67</strain>
    </source>
</reference>
<evidence type="ECO:0000313" key="3">
    <source>
        <dbReference type="Proteomes" id="UP001610335"/>
    </source>
</evidence>
<protein>
    <recommendedName>
        <fullName evidence="4">Ankyrin repeat-containing domain protein</fullName>
    </recommendedName>
</protein>
<dbReference type="Gene3D" id="1.25.40.20">
    <property type="entry name" value="Ankyrin repeat-containing domain"/>
    <property type="match status" value="1"/>
</dbReference>